<evidence type="ECO:0000259" key="1">
    <source>
        <dbReference type="Pfam" id="PF12680"/>
    </source>
</evidence>
<dbReference type="InterPro" id="IPR037401">
    <property type="entry name" value="SnoaL-like"/>
</dbReference>
<reference evidence="2 3" key="1">
    <citation type="submission" date="2019-06" db="EMBL/GenBank/DDBJ databases">
        <title>Whole genome shotgun sequence of Streptomyces cacaoi subsp. cacaoi NBRC 12748.</title>
        <authorList>
            <person name="Hosoyama A."/>
            <person name="Uohara A."/>
            <person name="Ohji S."/>
            <person name="Ichikawa N."/>
        </authorList>
    </citation>
    <scope>NUCLEOTIDE SEQUENCE [LARGE SCALE GENOMIC DNA]</scope>
    <source>
        <strain evidence="2 3">NBRC 12748</strain>
    </source>
</reference>
<dbReference type="AlphaFoldDB" id="A0A4Y3R038"/>
<dbReference type="Gene3D" id="3.10.450.50">
    <property type="match status" value="1"/>
</dbReference>
<dbReference type="PANTHER" id="PTHR41252:SF1">
    <property type="entry name" value="BLR2505 PROTEIN"/>
    <property type="match status" value="1"/>
</dbReference>
<dbReference type="PANTHER" id="PTHR41252">
    <property type="entry name" value="BLR2505 PROTEIN"/>
    <property type="match status" value="1"/>
</dbReference>
<dbReference type="Proteomes" id="UP000319210">
    <property type="component" value="Unassembled WGS sequence"/>
</dbReference>
<protein>
    <submittedName>
        <fullName evidence="2">Ketosteroid isomerase</fullName>
    </submittedName>
</protein>
<gene>
    <name evidence="2" type="ORF">SCA03_35550</name>
</gene>
<dbReference type="GO" id="GO:0016853">
    <property type="term" value="F:isomerase activity"/>
    <property type="evidence" value="ECO:0007669"/>
    <property type="project" value="UniProtKB-KW"/>
</dbReference>
<proteinExistence type="predicted"/>
<comment type="caution">
    <text evidence="2">The sequence shown here is derived from an EMBL/GenBank/DDBJ whole genome shotgun (WGS) entry which is preliminary data.</text>
</comment>
<dbReference type="EMBL" id="BJMM01000017">
    <property type="protein sequence ID" value="GEB51004.1"/>
    <property type="molecule type" value="Genomic_DNA"/>
</dbReference>
<dbReference type="InterPro" id="IPR032710">
    <property type="entry name" value="NTF2-like_dom_sf"/>
</dbReference>
<keyword evidence="2" id="KW-0413">Isomerase</keyword>
<evidence type="ECO:0000313" key="2">
    <source>
        <dbReference type="EMBL" id="GEB51004.1"/>
    </source>
</evidence>
<name>A0A4Y3R038_STRCI</name>
<keyword evidence="3" id="KW-1185">Reference proteome</keyword>
<sequence>MFMSSPSSRIVERAFTAFAGHDREQIAAVLTEDAEWLSYPDNPSVAVLGGTHHMVGREAVVAFFAEDFPRLYTRDVGVTVHAIHADGDRVVTELTMTATFADGRPYTNDFCFVFELRDGLIHRAREYVDTARGLRMVEGVVPAEGTPGAAPGAGAGGAG</sequence>
<dbReference type="SUPFAM" id="SSF54427">
    <property type="entry name" value="NTF2-like"/>
    <property type="match status" value="1"/>
</dbReference>
<feature type="domain" description="SnoaL-like" evidence="1">
    <location>
        <begin position="11"/>
        <end position="123"/>
    </location>
</feature>
<dbReference type="Pfam" id="PF12680">
    <property type="entry name" value="SnoaL_2"/>
    <property type="match status" value="1"/>
</dbReference>
<organism evidence="2 3">
    <name type="scientific">Streptomyces cacaoi</name>
    <dbReference type="NCBI Taxonomy" id="1898"/>
    <lineage>
        <taxon>Bacteria</taxon>
        <taxon>Bacillati</taxon>
        <taxon>Actinomycetota</taxon>
        <taxon>Actinomycetes</taxon>
        <taxon>Kitasatosporales</taxon>
        <taxon>Streptomycetaceae</taxon>
        <taxon>Streptomyces</taxon>
    </lineage>
</organism>
<evidence type="ECO:0000313" key="3">
    <source>
        <dbReference type="Proteomes" id="UP000319210"/>
    </source>
</evidence>
<accession>A0A4Y3R038</accession>